<protein>
    <submittedName>
        <fullName evidence="2">HET-domain-containing protein</fullName>
    </submittedName>
</protein>
<sequence>MVSITIDDHDRLYGSLPLNPPSNEIRLLRILPGQDDQMVVCTLKSVSLDDEPFYEALSYHWGDPGICRPVIVYSEKEQRNCMLDVTRNLEAALRHLRFPGHSRTIWIDAICINQRDLDEKFSQIPLMRKIYALATEVIVWLGESDQDSKMAMDHVRGLTFFLNPTREMLHAYDFVAHRQLLSFIRKSWWERAWIIQEATVGK</sequence>
<evidence type="ECO:0000259" key="1">
    <source>
        <dbReference type="Pfam" id="PF06985"/>
    </source>
</evidence>
<dbReference type="InterPro" id="IPR052895">
    <property type="entry name" value="HetReg/Transcr_Mod"/>
</dbReference>
<dbReference type="Pfam" id="PF06985">
    <property type="entry name" value="HET"/>
    <property type="match status" value="1"/>
</dbReference>
<feature type="domain" description="Heterokaryon incompatibility" evidence="1">
    <location>
        <begin position="54"/>
        <end position="197"/>
    </location>
</feature>
<proteinExistence type="predicted"/>
<dbReference type="EMBL" id="KZ678151">
    <property type="protein sequence ID" value="PSN60059.1"/>
    <property type="molecule type" value="Genomic_DNA"/>
</dbReference>
<reference evidence="2 3" key="1">
    <citation type="journal article" date="2018" name="Front. Microbiol.">
        <title>Genome-Wide Analysis of Corynespora cassiicola Leaf Fall Disease Putative Effectors.</title>
        <authorList>
            <person name="Lopez D."/>
            <person name="Ribeiro S."/>
            <person name="Label P."/>
            <person name="Fumanal B."/>
            <person name="Venisse J.S."/>
            <person name="Kohler A."/>
            <person name="de Oliveira R.R."/>
            <person name="Labutti K."/>
            <person name="Lipzen A."/>
            <person name="Lail K."/>
            <person name="Bauer D."/>
            <person name="Ohm R.A."/>
            <person name="Barry K.W."/>
            <person name="Spatafora J."/>
            <person name="Grigoriev I.V."/>
            <person name="Martin F.M."/>
            <person name="Pujade-Renaud V."/>
        </authorList>
    </citation>
    <scope>NUCLEOTIDE SEQUENCE [LARGE SCALE GENOMIC DNA]</scope>
    <source>
        <strain evidence="2 3">Philippines</strain>
    </source>
</reference>
<organism evidence="2 3">
    <name type="scientific">Corynespora cassiicola Philippines</name>
    <dbReference type="NCBI Taxonomy" id="1448308"/>
    <lineage>
        <taxon>Eukaryota</taxon>
        <taxon>Fungi</taxon>
        <taxon>Dikarya</taxon>
        <taxon>Ascomycota</taxon>
        <taxon>Pezizomycotina</taxon>
        <taxon>Dothideomycetes</taxon>
        <taxon>Pleosporomycetidae</taxon>
        <taxon>Pleosporales</taxon>
        <taxon>Corynesporascaceae</taxon>
        <taxon>Corynespora</taxon>
    </lineage>
</organism>
<feature type="non-terminal residue" evidence="2">
    <location>
        <position position="202"/>
    </location>
</feature>
<accession>A0A2T2N3V3</accession>
<dbReference type="STRING" id="1448308.A0A2T2N3V3"/>
<dbReference type="AlphaFoldDB" id="A0A2T2N3V3"/>
<dbReference type="PANTHER" id="PTHR24148">
    <property type="entry name" value="ANKYRIN REPEAT DOMAIN-CONTAINING PROTEIN 39 HOMOLOG-RELATED"/>
    <property type="match status" value="1"/>
</dbReference>
<dbReference type="PANTHER" id="PTHR24148:SF82">
    <property type="entry name" value="HETEROKARYON INCOMPATIBILITY DOMAIN-CONTAINING PROTEIN"/>
    <property type="match status" value="1"/>
</dbReference>
<gene>
    <name evidence="2" type="ORF">BS50DRAFT_507150</name>
</gene>
<evidence type="ECO:0000313" key="3">
    <source>
        <dbReference type="Proteomes" id="UP000240883"/>
    </source>
</evidence>
<keyword evidence="3" id="KW-1185">Reference proteome</keyword>
<name>A0A2T2N3V3_CORCC</name>
<dbReference type="InterPro" id="IPR010730">
    <property type="entry name" value="HET"/>
</dbReference>
<dbReference type="OrthoDB" id="3553147at2759"/>
<evidence type="ECO:0000313" key="2">
    <source>
        <dbReference type="EMBL" id="PSN60059.1"/>
    </source>
</evidence>
<dbReference type="Proteomes" id="UP000240883">
    <property type="component" value="Unassembled WGS sequence"/>
</dbReference>